<protein>
    <submittedName>
        <fullName evidence="3">Beta-lactamase enzyme family protein</fullName>
    </submittedName>
</protein>
<gene>
    <name evidence="3" type="ORF">SAMN04489723_101375</name>
</gene>
<dbReference type="GO" id="GO:0008800">
    <property type="term" value="F:beta-lactamase activity"/>
    <property type="evidence" value="ECO:0007669"/>
    <property type="project" value="UniProtKB-EC"/>
</dbReference>
<dbReference type="PROSITE" id="PS51257">
    <property type="entry name" value="PROKAR_LIPOPROTEIN"/>
    <property type="match status" value="1"/>
</dbReference>
<dbReference type="Proteomes" id="UP000198790">
    <property type="component" value="Unassembled WGS sequence"/>
</dbReference>
<dbReference type="GO" id="GO:0030655">
    <property type="term" value="P:beta-lactam antibiotic catabolic process"/>
    <property type="evidence" value="ECO:0007669"/>
    <property type="project" value="InterPro"/>
</dbReference>
<comment type="catalytic activity">
    <reaction evidence="1">
        <text>a beta-lactam + H2O = a substituted beta-amino acid</text>
        <dbReference type="Rhea" id="RHEA:20401"/>
        <dbReference type="ChEBI" id="CHEBI:15377"/>
        <dbReference type="ChEBI" id="CHEBI:35627"/>
        <dbReference type="ChEBI" id="CHEBI:140347"/>
        <dbReference type="EC" id="3.5.2.6"/>
    </reaction>
</comment>
<dbReference type="InterPro" id="IPR012338">
    <property type="entry name" value="Beta-lactam/transpept-like"/>
</dbReference>
<reference evidence="3 4" key="1">
    <citation type="submission" date="2016-10" db="EMBL/GenBank/DDBJ databases">
        <authorList>
            <person name="de Groot N.N."/>
        </authorList>
    </citation>
    <scope>NUCLEOTIDE SEQUENCE [LARGE SCALE GENOMIC DNA]</scope>
    <source>
        <strain evidence="3 4">DSM 23399</strain>
    </source>
</reference>
<sequence>MKYLAQLALLALLLSSCSPKDKVPFEDGLEDYPTLKNVLENVDKYQVQIIYTLIERNEHGNALMTDFTVNLDDTHYFYPASTVKLPVALLALEWLEEQKIEGLTAETTMLTDSVRPSQIPSLSDLSARDSLPSIAQYIKKILLVSDNDAYNRLYELLGQDYINQKLKEKGLEHTIITHRLSYSTSPEENRIFNPIRFMDSTGTVLLEIPERSTETIYSNVNNPVIGKSFYVGDSLVSDGMDFTFKNKLALSDLHGVVERIIFPMSFVEFDRFTINEDHRNFVLKYMSMLPAESDFPKYPKSEYWDKYSKFYLNGNDKSDFPANIRIFNKTGQAYGHLIDASYYVDFEKGIEFFVSAVIYVNADETLNDDQYEYGEIGFPFFEELGNYLYQLESERKKMIPADLKKFKFEY</sequence>
<accession>A0A1I0VUT5</accession>
<evidence type="ECO:0000256" key="1">
    <source>
        <dbReference type="ARBA" id="ARBA00001526"/>
    </source>
</evidence>
<dbReference type="EMBL" id="FOKK01000001">
    <property type="protein sequence ID" value="SFA79797.1"/>
    <property type="molecule type" value="Genomic_DNA"/>
</dbReference>
<dbReference type="RefSeq" id="WP_092894468.1">
    <property type="nucleotide sequence ID" value="NZ_FOKK01000001.1"/>
</dbReference>
<name>A0A1I0VUT5_9BACT</name>
<dbReference type="STRING" id="237018.SAMN04489723_101375"/>
<dbReference type="AlphaFoldDB" id="A0A1I0VUT5"/>
<keyword evidence="4" id="KW-1185">Reference proteome</keyword>
<dbReference type="SUPFAM" id="SSF56601">
    <property type="entry name" value="beta-lactamase/transpeptidase-like"/>
    <property type="match status" value="1"/>
</dbReference>
<evidence type="ECO:0000313" key="4">
    <source>
        <dbReference type="Proteomes" id="UP000198790"/>
    </source>
</evidence>
<dbReference type="InterPro" id="IPR000871">
    <property type="entry name" value="Beta-lactam_class-A"/>
</dbReference>
<dbReference type="Gene3D" id="3.40.710.10">
    <property type="entry name" value="DD-peptidase/beta-lactamase superfamily"/>
    <property type="match status" value="1"/>
</dbReference>
<proteinExistence type="predicted"/>
<dbReference type="InterPro" id="IPR045155">
    <property type="entry name" value="Beta-lactam_cat"/>
</dbReference>
<dbReference type="OrthoDB" id="1884322at2"/>
<organism evidence="3 4">
    <name type="scientific">Algoriphagus aquimarinus</name>
    <dbReference type="NCBI Taxonomy" id="237018"/>
    <lineage>
        <taxon>Bacteria</taxon>
        <taxon>Pseudomonadati</taxon>
        <taxon>Bacteroidota</taxon>
        <taxon>Cytophagia</taxon>
        <taxon>Cytophagales</taxon>
        <taxon>Cyclobacteriaceae</taxon>
        <taxon>Algoriphagus</taxon>
    </lineage>
</organism>
<dbReference type="PANTHER" id="PTHR35333">
    <property type="entry name" value="BETA-LACTAMASE"/>
    <property type="match status" value="1"/>
</dbReference>
<feature type="domain" description="Beta-lactamase class A catalytic" evidence="2">
    <location>
        <begin position="64"/>
        <end position="341"/>
    </location>
</feature>
<evidence type="ECO:0000313" key="3">
    <source>
        <dbReference type="EMBL" id="SFA79797.1"/>
    </source>
</evidence>
<dbReference type="GO" id="GO:0046677">
    <property type="term" value="P:response to antibiotic"/>
    <property type="evidence" value="ECO:0007669"/>
    <property type="project" value="InterPro"/>
</dbReference>
<dbReference type="PANTHER" id="PTHR35333:SF4">
    <property type="entry name" value="SLR0121 PROTEIN"/>
    <property type="match status" value="1"/>
</dbReference>
<evidence type="ECO:0000259" key="2">
    <source>
        <dbReference type="Pfam" id="PF13354"/>
    </source>
</evidence>
<dbReference type="Pfam" id="PF13354">
    <property type="entry name" value="Beta-lactamase2"/>
    <property type="match status" value="1"/>
</dbReference>